<evidence type="ECO:0000313" key="6">
    <source>
        <dbReference type="EMBL" id="CZT07941.1"/>
    </source>
</evidence>
<dbReference type="InterPro" id="IPR002893">
    <property type="entry name" value="Znf_MYND"/>
</dbReference>
<accession>A0A1E1LBL3</accession>
<dbReference type="SUPFAM" id="SSF144232">
    <property type="entry name" value="HIT/MYND zinc finger-like"/>
    <property type="match status" value="1"/>
</dbReference>
<keyword evidence="3" id="KW-0862">Zinc</keyword>
<dbReference type="PROSITE" id="PS01360">
    <property type="entry name" value="ZF_MYND_1"/>
    <property type="match status" value="1"/>
</dbReference>
<protein>
    <recommendedName>
        <fullName evidence="5">MYND-type domain-containing protein</fullName>
    </recommendedName>
</protein>
<dbReference type="AlphaFoldDB" id="A0A1E1LBL3"/>
<reference evidence="7" key="1">
    <citation type="submission" date="2016-03" db="EMBL/GenBank/DDBJ databases">
        <authorList>
            <person name="Ploux O."/>
        </authorList>
    </citation>
    <scope>NUCLEOTIDE SEQUENCE [LARGE SCALE GENOMIC DNA]</scope>
    <source>
        <strain evidence="7">UK7</strain>
    </source>
</reference>
<dbReference type="GO" id="GO:0008270">
    <property type="term" value="F:zinc ion binding"/>
    <property type="evidence" value="ECO:0007669"/>
    <property type="project" value="UniProtKB-KW"/>
</dbReference>
<dbReference type="Proteomes" id="UP000178129">
    <property type="component" value="Unassembled WGS sequence"/>
</dbReference>
<dbReference type="PANTHER" id="PTHR10237:SF14">
    <property type="entry name" value="MYND-TYPE DOMAIN-CONTAINING PROTEIN"/>
    <property type="match status" value="1"/>
</dbReference>
<dbReference type="Gene3D" id="6.10.140.2220">
    <property type="match status" value="1"/>
</dbReference>
<dbReference type="InterPro" id="IPR024119">
    <property type="entry name" value="TF_DEAF-1"/>
</dbReference>
<dbReference type="Pfam" id="PF01753">
    <property type="entry name" value="zf-MYND"/>
    <property type="match status" value="1"/>
</dbReference>
<dbReference type="InterPro" id="IPR027974">
    <property type="entry name" value="DUF4470"/>
</dbReference>
<evidence type="ECO:0000256" key="3">
    <source>
        <dbReference type="ARBA" id="ARBA00022833"/>
    </source>
</evidence>
<dbReference type="GO" id="GO:0000981">
    <property type="term" value="F:DNA-binding transcription factor activity, RNA polymerase II-specific"/>
    <property type="evidence" value="ECO:0007669"/>
    <property type="project" value="TreeGrafter"/>
</dbReference>
<proteinExistence type="predicted"/>
<dbReference type="Pfam" id="PF14737">
    <property type="entry name" value="DUF4470"/>
    <property type="match status" value="1"/>
</dbReference>
<sequence>MPRPTAINLVTFFYPIGNTPCVCLTQDLPPEDDARILLLGCGDIRNILFTAYADAAPLTRSTDITCCDHEGAIIARNVLALTLMLDDVSDQQHSSIWQIYYHFYLDDKSLRLLQVQAKKLSHLAGTIESWKAGAYGKLMAFCDEDTRTMVKQHWDEYAVSDLSKNEQVKHDNRLKASFEAAQKMKRDRVGSSFPLTGLRSTAPVSLHATTDTGKIYAHYWKHGSTDRNPTLLPKNRRLSPTFAPMETETFTLHYGTDPQLGFPLATAYIPFTKESPLLTEGGTKSDFHRITDAARTHFQAWAKSFRKSAEKFTLRFFVGDAIGFCHTLQHINSSGNVNGNWYRTKYTIQTIDLYPEDYNSSGSAHSVFNVIDTSNLLDHLGSLNVLVAAAPLLERGVASIMYTESLVARETNRKDYMDKLLCGSFPTMALLLGLVPIEYWTGATAVSNAAESMLDISASVAGVPEGVSQGQMYCRIVWKPVLACGDPSDIMERKLHFDAKDLANLIHHTYRAMFEHEDHMKTLASLSMRTIRVNSCPYYNRGSLAAFLRFIKPRVVTDWDSMMELVLDRIAGDGSIMMGLSYYNDLCAHVSLMQVHDIPGLSVGCQPSDAAKFKNGLGAWKSLPTVVCMTLVVPRAKIEFIRKLTPNQLGSPNVLCTIQAASASQFSIGGWQEIFADVHLTFGELTTEAEATDDEHKVLIKEDPLGWKGKCPLLVTFNVPSWVVLRDPSKTVVTFGVQSTPQSVGTFMKSLGLTLTIDTTKLQDNNTVHITKFPPHCAGFASISTFSPMFKDEETKNGFKITISANIEQSTRSICGFTGRLDLHAENLTATLKAGCKVVLTQLSPTTIAVTLENHLLPLKLTFPVPVQSSKSRTRIARKSSHIEVIVPFADHVSNQDFTNFMFPLFLRNHIPMISNMPYLNLGCLPIIDTTSKTSTKSLEWLTSLISHQFSARERLQRDTESIEADPRTNFKDSIFSIFMHYTGIQGAKCSVFGLNDAEHGGVQIILLVSRMLLDMASHTVVLDCAVLPLTHEMMGELVPFLGSLGSGGMVMIKVNQEEMKIWREVLPAMVERCRVWKHIPSCAYKTSGKIPLSAQNGVALICSCGAGKYPDNFSITGVAKSNWAMARKFATRAALSPIFAVNYVERPFQLRDLLEKDEMKILVCRKCGKDYGGGGKALSKCARCLVVWYCSPECQRADWKEHKKTCKASEA</sequence>
<dbReference type="PANTHER" id="PTHR10237">
    <property type="entry name" value="DEFORMED EPIDERMAL AUTOREGULATORY FACTOR 1 HOMOLOG SUPPRESSIN"/>
    <property type="match status" value="1"/>
</dbReference>
<dbReference type="STRING" id="914237.A0A1E1LBL3"/>
<feature type="domain" description="MYND-type" evidence="5">
    <location>
        <begin position="1165"/>
        <end position="1207"/>
    </location>
</feature>
<name>A0A1E1LBL3_9HELO</name>
<keyword evidence="1" id="KW-0479">Metal-binding</keyword>
<dbReference type="PROSITE" id="PS50865">
    <property type="entry name" value="ZF_MYND_2"/>
    <property type="match status" value="1"/>
</dbReference>
<evidence type="ECO:0000256" key="1">
    <source>
        <dbReference type="ARBA" id="ARBA00022723"/>
    </source>
</evidence>
<dbReference type="GO" id="GO:0005634">
    <property type="term" value="C:nucleus"/>
    <property type="evidence" value="ECO:0007669"/>
    <property type="project" value="TreeGrafter"/>
</dbReference>
<comment type="caution">
    <text evidence="6">The sequence shown here is derived from an EMBL/GenBank/DDBJ whole genome shotgun (WGS) entry which is preliminary data.</text>
</comment>
<evidence type="ECO:0000313" key="7">
    <source>
        <dbReference type="Proteomes" id="UP000178129"/>
    </source>
</evidence>
<organism evidence="6 7">
    <name type="scientific">Rhynchosporium graminicola</name>
    <dbReference type="NCBI Taxonomy" id="2792576"/>
    <lineage>
        <taxon>Eukaryota</taxon>
        <taxon>Fungi</taxon>
        <taxon>Dikarya</taxon>
        <taxon>Ascomycota</taxon>
        <taxon>Pezizomycotina</taxon>
        <taxon>Leotiomycetes</taxon>
        <taxon>Helotiales</taxon>
        <taxon>Ploettnerulaceae</taxon>
        <taxon>Rhynchosporium</taxon>
    </lineage>
</organism>
<dbReference type="InParanoid" id="A0A1E1LBL3"/>
<evidence type="ECO:0000256" key="4">
    <source>
        <dbReference type="PROSITE-ProRule" id="PRU00134"/>
    </source>
</evidence>
<evidence type="ECO:0000259" key="5">
    <source>
        <dbReference type="PROSITE" id="PS50865"/>
    </source>
</evidence>
<gene>
    <name evidence="6" type="ORF">RCO7_10615</name>
</gene>
<keyword evidence="7" id="KW-1185">Reference proteome</keyword>
<evidence type="ECO:0000256" key="2">
    <source>
        <dbReference type="ARBA" id="ARBA00022771"/>
    </source>
</evidence>
<dbReference type="EMBL" id="FJUW01000044">
    <property type="protein sequence ID" value="CZT07941.1"/>
    <property type="molecule type" value="Genomic_DNA"/>
</dbReference>
<keyword evidence="2 4" id="KW-0863">Zinc-finger</keyword>